<evidence type="ECO:0000313" key="1">
    <source>
        <dbReference type="EMBL" id="QJA93503.1"/>
    </source>
</evidence>
<gene>
    <name evidence="1" type="ORF">MM415B04205_0002</name>
</gene>
<dbReference type="AlphaFoldDB" id="A0A6M3LGG2"/>
<accession>A0A6M3LGG2</accession>
<protein>
    <submittedName>
        <fullName evidence="1">Uncharacterized protein</fullName>
    </submittedName>
</protein>
<organism evidence="1">
    <name type="scientific">viral metagenome</name>
    <dbReference type="NCBI Taxonomy" id="1070528"/>
    <lineage>
        <taxon>unclassified sequences</taxon>
        <taxon>metagenomes</taxon>
        <taxon>organismal metagenomes</taxon>
    </lineage>
</organism>
<dbReference type="EMBL" id="MT143154">
    <property type="protein sequence ID" value="QJA93503.1"/>
    <property type="molecule type" value="Genomic_DNA"/>
</dbReference>
<proteinExistence type="predicted"/>
<name>A0A6M3LGG2_9ZZZZ</name>
<reference evidence="1" key="1">
    <citation type="submission" date="2020-03" db="EMBL/GenBank/DDBJ databases">
        <title>The deep terrestrial virosphere.</title>
        <authorList>
            <person name="Holmfeldt K."/>
            <person name="Nilsson E."/>
            <person name="Simone D."/>
            <person name="Lopez-Fernandez M."/>
            <person name="Wu X."/>
            <person name="de Brujin I."/>
            <person name="Lundin D."/>
            <person name="Andersson A."/>
            <person name="Bertilsson S."/>
            <person name="Dopson M."/>
        </authorList>
    </citation>
    <scope>NUCLEOTIDE SEQUENCE</scope>
    <source>
        <strain evidence="1">MM415B04205</strain>
    </source>
</reference>
<sequence>MNNTFKDIKNDHPLGIAMSAAVPLWILSIREKGGLSNQDFIEAQETSTLLGEKGDILLFGGSKKKGEAANIFNKTAKAIAVLSFCPGGITIFGQTFEANKILNVFRKRRTKIILD</sequence>